<dbReference type="InterPro" id="IPR027417">
    <property type="entry name" value="P-loop_NTPase"/>
</dbReference>
<sequence length="1814" mass="199035">MLECIRWEAIVVDECQRSVISSHFEHIKMLHTDRRLLLVSGQLKDSKDEYLKLLSMLDPQSDLNNDDASIASSNENICKLKERLSSLSSIVLLYSRTHGMALRSISKNDSVGALRDILITTRKCSDHPYAADASLQTLLTKGLQEVEYLDVGIKASGKLQLLDMMLMEIKKQGLRALILFQSIGGSGRDTIGDILDDFLRQRFGADSYERVEMGILRSKKDAAMNKFNNKESGRFVFLLEYRACLPSMKLSSVDTVLIFDSDWTPMNNLRALQRITLDSQLEQIKVFRLYSSFTVEENVLILAKQNKIFDSLQNINRITSHMLLMLGVTHLFDNLDKFHCSNTPPSSASTMSEQSLMKDIVQEFLSILLQNGEDTGTSNLSIILKVQQVGGTYSTSSPLPGELTIPPSDESQPHVFWTKLLEGKQPPWKYCLGSSQRNRKRVQHIDELPKRTEVDSDEVVKKRKKVLTSNADPPSLKCVTEERINAGDKEGAHAVSQSFRRSTAPVNDNLHENHATTSPWLANSISESPEGNMVESEERRKLHDAQKILHLILKPKIEKLCQILQLTEDVKGMVEKFLEYVMTNHHVNREPATILQAFQISLCWTAASLLKHKIDHKESLALAKQHLNFDCKKEEADYVYSLLRCLKKMFLYRTGHFKVADCPNGCDLSSKGITDDPSHARLSQPMTSSPQKVNGEVEASSLHKESSDKQVLSQPGSTPEFKLAQKDVSKSIKEIQKKCHKQLVKLTQKQQEEENEIKRTYEEEKSHLEKKHRMESAIIRTCLQSNISLRMDKLKILDTEYAKKIEVQEQQLEIRLKTLEEMQLAARKKVTDREARWVEDVKSWARVELLSKTCSNGPERGVKCLQMTEQVTVHDSPKNVAPVSGHLSEEHIPDKRVPSSPSHGLGFYELTETVPDEAVGCSSAVETPVLLHRPNTVNDESNTIGFEGVTVTGFGNCNGTGSAGDGQVKIDSINPCSKVRNCDGATSSKPDAEVPLEEPETVSSNDGIMNVVLMSLSSSEEGRATLSVPHGEVPMGILDTSTEFLEKVLSLNLSSAEQIPEEATTLSMPGIEDPMKAPETVNSNDGLQIVISVDQPSEEQIVDASSLPGEGVPFGVPETVSSNNGPRNIFSVSPLSSDEQILDGATSSMPDGEVQLGVCETAASKVVEVDNTNSQNDGAYAVASDNFTRVDQQDGAGNTINQNSYCQEPSLVNSPLLQSMTTLDKGGPVPFEQALQDLCTPLSPSAQSLVRDAPANEMQNTSQVESSVSVPSNQLNHEAATIEPVLQIQLLSTTDSHSGNNSDLPSAGGNKHQPSSGGHTSNQLALTPTQAVENPVELSNQAVLQPSTSYASHLPIDAPIGDLGTQFSDTMTMPITSEISNHPIPTAATVASHIPLLLYPDPLQNELERIRKETDQAIIIHEDAKLRLKSDCEKEIEEVVAQLRRKYDTKIQERESEFLLKKKELDANHNKVLMNKILAEAFRSKCMDLRVPGSSGMQQAASSQTQNQNQQHRKPDLRNLKKKKKQKPSWVGRPPRGATPQLTVPPHVASSSALVLSVASSAIQAADVNSSFMQQLVQLSMQQNAQRPLMASTSSASPPGASLQTTSSLAASLQTIPPAASPHITAPSVQAFNHSSSVFPSIPTRPPNISPISPPTGNLQVGSEIRAPAPHLQPFRPTSLSATNLPSLPRGLPNQQAPCNPTTTPTSLPYLSHRGAAPTYQSGPYSRGQRHLPNSSLSALELHKALPNSSLSALELLVHVDSQPGANSLTLPRPPELFSNFDSLNISEFGTSSTRVNAVRTSGGTDIVCLSDDD</sequence>
<feature type="compositionally biased region" description="Low complexity" evidence="2">
    <location>
        <begin position="1493"/>
        <end position="1510"/>
    </location>
</feature>
<feature type="compositionally biased region" description="Polar residues" evidence="2">
    <location>
        <begin position="1294"/>
        <end position="1304"/>
    </location>
</feature>
<dbReference type="PANTHER" id="PTHR35116:SF2">
    <property type="entry name" value="ATP-DEPENDENT HELICASE FAMILY PROTEIN-RELATED"/>
    <property type="match status" value="1"/>
</dbReference>
<evidence type="ECO:0000259" key="3">
    <source>
        <dbReference type="PROSITE" id="PS51194"/>
    </source>
</evidence>
<evidence type="ECO:0000256" key="1">
    <source>
        <dbReference type="SAM" id="Coils"/>
    </source>
</evidence>
<dbReference type="InterPro" id="IPR001650">
    <property type="entry name" value="Helicase_C-like"/>
</dbReference>
<feature type="compositionally biased region" description="Polar residues" evidence="2">
    <location>
        <begin position="1676"/>
        <end position="1686"/>
    </location>
</feature>
<feature type="compositionally biased region" description="Low complexity" evidence="2">
    <location>
        <begin position="1591"/>
        <end position="1608"/>
    </location>
</feature>
<reference evidence="4" key="1">
    <citation type="submission" date="2018-02" db="EMBL/GenBank/DDBJ databases">
        <authorList>
            <person name="Cohen D.B."/>
            <person name="Kent A.D."/>
        </authorList>
    </citation>
    <scope>NUCLEOTIDE SEQUENCE</scope>
</reference>
<dbReference type="GO" id="GO:0031507">
    <property type="term" value="P:heterochromatin formation"/>
    <property type="evidence" value="ECO:0007669"/>
    <property type="project" value="InterPro"/>
</dbReference>
<feature type="region of interest" description="Disordered" evidence="2">
    <location>
        <begin position="1490"/>
        <end position="1545"/>
    </location>
</feature>
<feature type="compositionally biased region" description="Polar residues" evidence="2">
    <location>
        <begin position="1312"/>
        <end position="1323"/>
    </location>
</feature>
<feature type="compositionally biased region" description="Basic and acidic residues" evidence="2">
    <location>
        <begin position="887"/>
        <end position="897"/>
    </location>
</feature>
<dbReference type="SUPFAM" id="SSF52540">
    <property type="entry name" value="P-loop containing nucleoside triphosphate hydrolases"/>
    <property type="match status" value="1"/>
</dbReference>
<feature type="region of interest" description="Disordered" evidence="2">
    <location>
        <begin position="877"/>
        <end position="900"/>
    </location>
</feature>
<evidence type="ECO:0000313" key="4">
    <source>
        <dbReference type="EMBL" id="SPD16491.1"/>
    </source>
</evidence>
<name>A0A2N9HXT8_FAGSY</name>
<accession>A0A2N9HXT8</accession>
<evidence type="ECO:0000256" key="2">
    <source>
        <dbReference type="SAM" id="MobiDB-lite"/>
    </source>
</evidence>
<feature type="coiled-coil region" evidence="1">
    <location>
        <begin position="802"/>
        <end position="829"/>
    </location>
</feature>
<dbReference type="InterPro" id="IPR056882">
    <property type="entry name" value="MOM1_dom"/>
</dbReference>
<dbReference type="Gene3D" id="3.40.50.10810">
    <property type="entry name" value="Tandem AAA-ATPase domain"/>
    <property type="match status" value="1"/>
</dbReference>
<feature type="region of interest" description="Disordered" evidence="2">
    <location>
        <begin position="1294"/>
        <end position="1323"/>
    </location>
</feature>
<protein>
    <recommendedName>
        <fullName evidence="3">Helicase C-terminal domain-containing protein</fullName>
    </recommendedName>
</protein>
<dbReference type="InterPro" id="IPR039322">
    <property type="entry name" value="MOM1"/>
</dbReference>
<feature type="region of interest" description="Disordered" evidence="2">
    <location>
        <begin position="1669"/>
        <end position="1689"/>
    </location>
</feature>
<feature type="coiled-coil region" evidence="1">
    <location>
        <begin position="743"/>
        <end position="771"/>
    </location>
</feature>
<gene>
    <name evidence="4" type="ORF">FSB_LOCUS44373</name>
</gene>
<feature type="region of interest" description="Disordered" evidence="2">
    <location>
        <begin position="1643"/>
        <end position="1662"/>
    </location>
</feature>
<dbReference type="EMBL" id="OIVN01004290">
    <property type="protein sequence ID" value="SPD16491.1"/>
    <property type="molecule type" value="Genomic_DNA"/>
</dbReference>
<feature type="domain" description="Helicase C-terminal" evidence="3">
    <location>
        <begin position="161"/>
        <end position="323"/>
    </location>
</feature>
<feature type="compositionally biased region" description="Pro residues" evidence="2">
    <location>
        <begin position="1643"/>
        <end position="1654"/>
    </location>
</feature>
<feature type="region of interest" description="Disordered" evidence="2">
    <location>
        <begin position="1588"/>
        <end position="1608"/>
    </location>
</feature>
<dbReference type="Gene3D" id="3.40.50.300">
    <property type="entry name" value="P-loop containing nucleotide triphosphate hydrolases"/>
    <property type="match status" value="1"/>
</dbReference>
<proteinExistence type="predicted"/>
<keyword evidence="1" id="KW-0175">Coiled coil</keyword>
<feature type="region of interest" description="Disordered" evidence="2">
    <location>
        <begin position="676"/>
        <end position="720"/>
    </location>
</feature>
<dbReference type="InterPro" id="IPR038718">
    <property type="entry name" value="SNF2-like_sf"/>
</dbReference>
<dbReference type="PROSITE" id="PS51194">
    <property type="entry name" value="HELICASE_CTER"/>
    <property type="match status" value="1"/>
</dbReference>
<dbReference type="PANTHER" id="PTHR35116">
    <property type="entry name" value="HELICASE PROTEIN MOM1"/>
    <property type="match status" value="1"/>
</dbReference>
<dbReference type="Gene3D" id="6.10.250.1310">
    <property type="match status" value="1"/>
</dbReference>
<dbReference type="Pfam" id="PF25029">
    <property type="entry name" value="MOM1"/>
    <property type="match status" value="1"/>
</dbReference>
<organism evidence="4">
    <name type="scientific">Fagus sylvatica</name>
    <name type="common">Beechnut</name>
    <dbReference type="NCBI Taxonomy" id="28930"/>
    <lineage>
        <taxon>Eukaryota</taxon>
        <taxon>Viridiplantae</taxon>
        <taxon>Streptophyta</taxon>
        <taxon>Embryophyta</taxon>
        <taxon>Tracheophyta</taxon>
        <taxon>Spermatophyta</taxon>
        <taxon>Magnoliopsida</taxon>
        <taxon>eudicotyledons</taxon>
        <taxon>Gunneridae</taxon>
        <taxon>Pentapetalae</taxon>
        <taxon>rosids</taxon>
        <taxon>fabids</taxon>
        <taxon>Fagales</taxon>
        <taxon>Fagaceae</taxon>
        <taxon>Fagus</taxon>
    </lineage>
</organism>